<reference evidence="1" key="1">
    <citation type="submission" date="2023-06" db="EMBL/GenBank/DDBJ databases">
        <authorList>
            <consortium name="Lawrence Berkeley National Laboratory"/>
            <person name="Ahrendt S."/>
            <person name="Sahu N."/>
            <person name="Indic B."/>
            <person name="Wong-Bajracharya J."/>
            <person name="Merenyi Z."/>
            <person name="Ke H.-M."/>
            <person name="Monk M."/>
            <person name="Kocsube S."/>
            <person name="Drula E."/>
            <person name="Lipzen A."/>
            <person name="Balint B."/>
            <person name="Henrissat B."/>
            <person name="Andreopoulos B."/>
            <person name="Martin F.M."/>
            <person name="Harder C.B."/>
            <person name="Rigling D."/>
            <person name="Ford K.L."/>
            <person name="Foster G.D."/>
            <person name="Pangilinan J."/>
            <person name="Papanicolaou A."/>
            <person name="Barry K."/>
            <person name="LaButti K."/>
            <person name="Viragh M."/>
            <person name="Koriabine M."/>
            <person name="Yan M."/>
            <person name="Riley R."/>
            <person name="Champramary S."/>
            <person name="Plett K.L."/>
            <person name="Tsai I.J."/>
            <person name="Slot J."/>
            <person name="Sipos G."/>
            <person name="Plett J."/>
            <person name="Nagy L.G."/>
            <person name="Grigoriev I.V."/>
        </authorList>
    </citation>
    <scope>NUCLEOTIDE SEQUENCE</scope>
    <source>
        <strain evidence="1">ICMP 16352</strain>
    </source>
</reference>
<proteinExistence type="predicted"/>
<evidence type="ECO:0000313" key="2">
    <source>
        <dbReference type="Proteomes" id="UP001175227"/>
    </source>
</evidence>
<dbReference type="AlphaFoldDB" id="A0AA39N9H9"/>
<dbReference type="Proteomes" id="UP001175227">
    <property type="component" value="Unassembled WGS sequence"/>
</dbReference>
<sequence>MSVVITAGIIKGTSPTDDEYLQAAVLGWDIELITCQGEPHLYRVPKANHHQQLIHAGRYDLLPSREAFSYFAGEDVSEGDGEAYRFGCVPEDEVEVSKFSSKNDIQHCIATSYLAVAVAVAACPSPPVNQNIEPYATPNPFGYSPIQDELLDWSGAPE</sequence>
<comment type="caution">
    <text evidence="1">The sequence shown here is derived from an EMBL/GenBank/DDBJ whole genome shotgun (WGS) entry which is preliminary data.</text>
</comment>
<evidence type="ECO:0000313" key="1">
    <source>
        <dbReference type="EMBL" id="KAK0461483.1"/>
    </source>
</evidence>
<accession>A0AA39N9H9</accession>
<dbReference type="EMBL" id="JAUEPR010000152">
    <property type="protein sequence ID" value="KAK0461483.1"/>
    <property type="molecule type" value="Genomic_DNA"/>
</dbReference>
<name>A0AA39N9H9_9AGAR</name>
<keyword evidence="2" id="KW-1185">Reference proteome</keyword>
<protein>
    <submittedName>
        <fullName evidence="1">Uncharacterized protein</fullName>
    </submittedName>
</protein>
<gene>
    <name evidence="1" type="ORF">IW261DRAFT_1577102</name>
</gene>
<organism evidence="1 2">
    <name type="scientific">Armillaria novae-zelandiae</name>
    <dbReference type="NCBI Taxonomy" id="153914"/>
    <lineage>
        <taxon>Eukaryota</taxon>
        <taxon>Fungi</taxon>
        <taxon>Dikarya</taxon>
        <taxon>Basidiomycota</taxon>
        <taxon>Agaricomycotina</taxon>
        <taxon>Agaricomycetes</taxon>
        <taxon>Agaricomycetidae</taxon>
        <taxon>Agaricales</taxon>
        <taxon>Marasmiineae</taxon>
        <taxon>Physalacriaceae</taxon>
        <taxon>Armillaria</taxon>
    </lineage>
</organism>